<evidence type="ECO:0000313" key="3">
    <source>
        <dbReference type="EMBL" id="CAD9813575.1"/>
    </source>
</evidence>
<proteinExistence type="predicted"/>
<dbReference type="Pfam" id="PF02469">
    <property type="entry name" value="Fasciclin"/>
    <property type="match status" value="1"/>
</dbReference>
<dbReference type="PROSITE" id="PS50213">
    <property type="entry name" value="FAS1"/>
    <property type="match status" value="1"/>
</dbReference>
<sequence>MQFTAALIALSATSAAAFAPATFGRVTTNLDANIVDTIAALEGPGQVWGAEGIAVGKEESDFRGSDGFGLFAARLASTGVADTLKGDGPFTVFAPTDTAVIAFEKANGEMTADVIKYCVVEGKLSASAVSSQPLVSLAGPSLVYSRKFRKDFVNDAIIGEKTFGPFADFPTGVDCDNGIVHSVGIALDPTFAVINAETGLSGAR</sequence>
<feature type="signal peptide" evidence="1">
    <location>
        <begin position="1"/>
        <end position="17"/>
    </location>
</feature>
<dbReference type="AlphaFoldDB" id="A0A6T7GTB2"/>
<accession>A0A6T7GTB2</accession>
<dbReference type="EMBL" id="HBHQ01008091">
    <property type="protein sequence ID" value="CAD9813575.1"/>
    <property type="molecule type" value="Transcribed_RNA"/>
</dbReference>
<evidence type="ECO:0000259" key="2">
    <source>
        <dbReference type="PROSITE" id="PS50213"/>
    </source>
</evidence>
<reference evidence="3" key="1">
    <citation type="submission" date="2021-01" db="EMBL/GenBank/DDBJ databases">
        <authorList>
            <person name="Corre E."/>
            <person name="Pelletier E."/>
            <person name="Niang G."/>
            <person name="Scheremetjew M."/>
            <person name="Finn R."/>
            <person name="Kale V."/>
            <person name="Holt S."/>
            <person name="Cochrane G."/>
            <person name="Meng A."/>
            <person name="Brown T."/>
            <person name="Cohen L."/>
        </authorList>
    </citation>
    <scope>NUCLEOTIDE SEQUENCE</scope>
    <source>
        <strain evidence="3">CCMP2084</strain>
    </source>
</reference>
<name>A0A6T7GTB2_9STRA</name>
<dbReference type="SUPFAM" id="SSF82153">
    <property type="entry name" value="FAS1 domain"/>
    <property type="match status" value="1"/>
</dbReference>
<dbReference type="SMART" id="SM00554">
    <property type="entry name" value="FAS1"/>
    <property type="match status" value="1"/>
</dbReference>
<dbReference type="InterPro" id="IPR036378">
    <property type="entry name" value="FAS1_dom_sf"/>
</dbReference>
<dbReference type="InterPro" id="IPR000782">
    <property type="entry name" value="FAS1_domain"/>
</dbReference>
<keyword evidence="1" id="KW-0732">Signal</keyword>
<protein>
    <recommendedName>
        <fullName evidence="2">FAS1 domain-containing protein</fullName>
    </recommendedName>
</protein>
<feature type="domain" description="FAS1" evidence="2">
    <location>
        <begin position="55"/>
        <end position="187"/>
    </location>
</feature>
<dbReference type="Gene3D" id="2.30.180.10">
    <property type="entry name" value="FAS1 domain"/>
    <property type="match status" value="1"/>
</dbReference>
<evidence type="ECO:0000313" key="4">
    <source>
        <dbReference type="EMBL" id="CAD9813577.1"/>
    </source>
</evidence>
<organism evidence="3">
    <name type="scientific">Attheya septentrionalis</name>
    <dbReference type="NCBI Taxonomy" id="420275"/>
    <lineage>
        <taxon>Eukaryota</taxon>
        <taxon>Sar</taxon>
        <taxon>Stramenopiles</taxon>
        <taxon>Ochrophyta</taxon>
        <taxon>Bacillariophyta</taxon>
        <taxon>Coscinodiscophyceae</taxon>
        <taxon>Chaetocerotophycidae</taxon>
        <taxon>Chaetocerotales</taxon>
        <taxon>Attheyaceae</taxon>
        <taxon>Attheya</taxon>
    </lineage>
</organism>
<gene>
    <name evidence="3" type="ORF">ASEP1449_LOCUS5400</name>
    <name evidence="4" type="ORF">ASEP1449_LOCUS5402</name>
</gene>
<dbReference type="EMBL" id="HBHQ01008093">
    <property type="protein sequence ID" value="CAD9813577.1"/>
    <property type="molecule type" value="Transcribed_RNA"/>
</dbReference>
<evidence type="ECO:0000256" key="1">
    <source>
        <dbReference type="SAM" id="SignalP"/>
    </source>
</evidence>
<feature type="chain" id="PRO_5035584915" description="FAS1 domain-containing protein" evidence="1">
    <location>
        <begin position="18"/>
        <end position="204"/>
    </location>
</feature>